<evidence type="ECO:0000259" key="1">
    <source>
        <dbReference type="Pfam" id="PF18903"/>
    </source>
</evidence>
<dbReference type="InterPro" id="IPR043718">
    <property type="entry name" value="DUF5659"/>
</dbReference>
<dbReference type="EMBL" id="LBTJ01000030">
    <property type="protein sequence ID" value="KKQ37597.1"/>
    <property type="molecule type" value="Genomic_DNA"/>
</dbReference>
<dbReference type="STRING" id="1618481.US54_C0030G0004"/>
<evidence type="ECO:0000313" key="2">
    <source>
        <dbReference type="EMBL" id="KKQ37597.1"/>
    </source>
</evidence>
<evidence type="ECO:0000313" key="3">
    <source>
        <dbReference type="Proteomes" id="UP000034471"/>
    </source>
</evidence>
<gene>
    <name evidence="2" type="ORF">US54_C0030G0004</name>
</gene>
<feature type="domain" description="DUF5659" evidence="1">
    <location>
        <begin position="9"/>
        <end position="80"/>
    </location>
</feature>
<reference evidence="2 3" key="1">
    <citation type="journal article" date="2015" name="Nature">
        <title>rRNA introns, odd ribosomes, and small enigmatic genomes across a large radiation of phyla.</title>
        <authorList>
            <person name="Brown C.T."/>
            <person name="Hug L.A."/>
            <person name="Thomas B.C."/>
            <person name="Sharon I."/>
            <person name="Castelle C.J."/>
            <person name="Singh A."/>
            <person name="Wilkins M.J."/>
            <person name="Williams K.H."/>
            <person name="Banfield J.F."/>
        </authorList>
    </citation>
    <scope>NUCLEOTIDE SEQUENCE [LARGE SCALE GENOMIC DNA]</scope>
</reference>
<dbReference type="Pfam" id="PF18903">
    <property type="entry name" value="DUF5659"/>
    <property type="match status" value="1"/>
</dbReference>
<accession>A0A0G0H667</accession>
<dbReference type="AlphaFoldDB" id="A0A0G0H667"/>
<protein>
    <recommendedName>
        <fullName evidence="1">DUF5659 domain-containing protein</fullName>
    </recommendedName>
</protein>
<comment type="caution">
    <text evidence="2">The sequence shown here is derived from an EMBL/GenBank/DDBJ whole genome shotgun (WGS) entry which is preliminary data.</text>
</comment>
<name>A0A0G0H667_9BACT</name>
<sequence length="85" mass="10090">MKQQELNTDYYLTSDLAIATALSLWQPIEEINKSNPRKAVFVFKRNKQLNELVEAYFRNELTVSPQIYFNQLRTIKSRLYSEDQS</sequence>
<proteinExistence type="predicted"/>
<dbReference type="Proteomes" id="UP000034471">
    <property type="component" value="Unassembled WGS sequence"/>
</dbReference>
<organism evidence="2 3">
    <name type="scientific">Candidatus Roizmanbacteria bacterium GW2011_GWA2_37_7</name>
    <dbReference type="NCBI Taxonomy" id="1618481"/>
    <lineage>
        <taxon>Bacteria</taxon>
        <taxon>Candidatus Roizmaniibacteriota</taxon>
    </lineage>
</organism>